<dbReference type="STRING" id="4432.A0A1U8APQ5"/>
<dbReference type="InterPro" id="IPR043017">
    <property type="entry name" value="WIYLD_dom_sf"/>
</dbReference>
<dbReference type="Pfam" id="PF05033">
    <property type="entry name" value="Pre-SET"/>
    <property type="match status" value="1"/>
</dbReference>
<dbReference type="OrthoDB" id="308383at2759"/>
<dbReference type="InterPro" id="IPR001214">
    <property type="entry name" value="SET_dom"/>
</dbReference>
<feature type="region of interest" description="Disordered" evidence="8">
    <location>
        <begin position="144"/>
        <end position="228"/>
    </location>
</feature>
<evidence type="ECO:0000256" key="6">
    <source>
        <dbReference type="ARBA" id="ARBA00022833"/>
    </source>
</evidence>
<keyword evidence="3" id="KW-0158">Chromosome</keyword>
<protein>
    <submittedName>
        <fullName evidence="10">Probable inactive histone-lysine N-methyltransferase SUVR2</fullName>
    </submittedName>
</protein>
<dbReference type="SMART" id="SM00468">
    <property type="entry name" value="PreSET"/>
    <property type="match status" value="1"/>
</dbReference>
<dbReference type="SUPFAM" id="SSF82199">
    <property type="entry name" value="SET domain"/>
    <property type="match status" value="1"/>
</dbReference>
<dbReference type="FunFam" id="2.170.270.10:FF:000046">
    <property type="entry name" value="SET-domain containing protein lysine methyltransferase family protein"/>
    <property type="match status" value="1"/>
</dbReference>
<dbReference type="Proteomes" id="UP000189703">
    <property type="component" value="Unplaced"/>
</dbReference>
<keyword evidence="5" id="KW-0479">Metal-binding</keyword>
<dbReference type="PROSITE" id="PS50867">
    <property type="entry name" value="PRE_SET"/>
    <property type="match status" value="1"/>
</dbReference>
<dbReference type="GO" id="GO:0005634">
    <property type="term" value="C:nucleus"/>
    <property type="evidence" value="ECO:0007669"/>
    <property type="project" value="UniProtKB-SubCell"/>
</dbReference>
<evidence type="ECO:0000256" key="1">
    <source>
        <dbReference type="ARBA" id="ARBA00004123"/>
    </source>
</evidence>
<comment type="subcellular location">
    <subcellularLocation>
        <location evidence="2">Chromosome</location>
    </subcellularLocation>
    <subcellularLocation>
        <location evidence="1">Nucleus</location>
    </subcellularLocation>
</comment>
<dbReference type="RefSeq" id="XP_010264894.1">
    <property type="nucleotide sequence ID" value="XM_010266592.2"/>
</dbReference>
<dbReference type="InterPro" id="IPR025776">
    <property type="entry name" value="SUVR4/1/2"/>
</dbReference>
<gene>
    <name evidence="10" type="primary">LOC104602780</name>
</gene>
<dbReference type="GO" id="GO:0005694">
    <property type="term" value="C:chromosome"/>
    <property type="evidence" value="ECO:0007669"/>
    <property type="project" value="UniProtKB-SubCell"/>
</dbReference>
<name>A0A1U8APQ5_NELNU</name>
<evidence type="ECO:0000256" key="4">
    <source>
        <dbReference type="ARBA" id="ARBA00022679"/>
    </source>
</evidence>
<dbReference type="GeneID" id="104602780"/>
<keyword evidence="7" id="KW-0539">Nucleus</keyword>
<dbReference type="PANTHER" id="PTHR46450:SF1">
    <property type="entry name" value="INACTIVE HISTONE-LYSINE N-METHYLTRANSFERASE SUVR1-RELATED"/>
    <property type="match status" value="1"/>
</dbReference>
<dbReference type="KEGG" id="nnu:104602780"/>
<evidence type="ECO:0000313" key="10">
    <source>
        <dbReference type="RefSeq" id="XP_010264894.1"/>
    </source>
</evidence>
<reference evidence="10" key="1">
    <citation type="submission" date="2025-08" db="UniProtKB">
        <authorList>
            <consortium name="RefSeq"/>
        </authorList>
    </citation>
    <scope>IDENTIFICATION</scope>
</reference>
<dbReference type="GO" id="GO:0042054">
    <property type="term" value="F:histone methyltransferase activity"/>
    <property type="evidence" value="ECO:0007669"/>
    <property type="project" value="InterPro"/>
</dbReference>
<dbReference type="Gene3D" id="2.170.270.10">
    <property type="entry name" value="SET domain"/>
    <property type="match status" value="1"/>
</dbReference>
<feature type="compositionally biased region" description="Basic and acidic residues" evidence="8">
    <location>
        <begin position="178"/>
        <end position="195"/>
    </location>
</feature>
<dbReference type="InterPro" id="IPR007728">
    <property type="entry name" value="Pre-SET_dom"/>
</dbReference>
<dbReference type="InterPro" id="IPR018848">
    <property type="entry name" value="WIYLD_domain"/>
</dbReference>
<dbReference type="SMART" id="SM00317">
    <property type="entry name" value="SET"/>
    <property type="match status" value="1"/>
</dbReference>
<keyword evidence="4" id="KW-0808">Transferase</keyword>
<dbReference type="PROSITE" id="PS51580">
    <property type="entry name" value="SAM_MT43_3"/>
    <property type="match status" value="1"/>
</dbReference>
<evidence type="ECO:0000313" key="9">
    <source>
        <dbReference type="Proteomes" id="UP000189703"/>
    </source>
</evidence>
<evidence type="ECO:0000256" key="2">
    <source>
        <dbReference type="ARBA" id="ARBA00004286"/>
    </source>
</evidence>
<accession>A0A1U8APQ5</accession>
<proteinExistence type="predicted"/>
<dbReference type="PROSITE" id="PS50280">
    <property type="entry name" value="SET"/>
    <property type="match status" value="1"/>
</dbReference>
<dbReference type="InterPro" id="IPR046341">
    <property type="entry name" value="SET_dom_sf"/>
</dbReference>
<dbReference type="OMA" id="KICPNER"/>
<keyword evidence="6" id="KW-0862">Zinc</keyword>
<evidence type="ECO:0000256" key="3">
    <source>
        <dbReference type="ARBA" id="ARBA00022454"/>
    </source>
</evidence>
<evidence type="ECO:0000256" key="8">
    <source>
        <dbReference type="SAM" id="MobiDB-lite"/>
    </source>
</evidence>
<keyword evidence="9" id="KW-1185">Reference proteome</keyword>
<dbReference type="FunCoup" id="A0A1U8APQ5">
    <property type="interactions" value="1135"/>
</dbReference>
<dbReference type="Pfam" id="PF00856">
    <property type="entry name" value="SET"/>
    <property type="match status" value="1"/>
</dbReference>
<evidence type="ECO:0000256" key="5">
    <source>
        <dbReference type="ARBA" id="ARBA00022723"/>
    </source>
</evidence>
<organism evidence="9 10">
    <name type="scientific">Nelumbo nucifera</name>
    <name type="common">Sacred lotus</name>
    <dbReference type="NCBI Taxonomy" id="4432"/>
    <lineage>
        <taxon>Eukaryota</taxon>
        <taxon>Viridiplantae</taxon>
        <taxon>Streptophyta</taxon>
        <taxon>Embryophyta</taxon>
        <taxon>Tracheophyta</taxon>
        <taxon>Spermatophyta</taxon>
        <taxon>Magnoliopsida</taxon>
        <taxon>Proteales</taxon>
        <taxon>Nelumbonaceae</taxon>
        <taxon>Nelumbo</taxon>
    </lineage>
</organism>
<evidence type="ECO:0000256" key="7">
    <source>
        <dbReference type="ARBA" id="ARBA00023242"/>
    </source>
</evidence>
<dbReference type="Gene3D" id="1.10.8.850">
    <property type="entry name" value="Histone-lysine N methyltransferase , C-terminal domain-like"/>
    <property type="match status" value="1"/>
</dbReference>
<dbReference type="PANTHER" id="PTHR46450">
    <property type="entry name" value="INACTIVE HISTONE-LYSINE N-METHYLTRANSFERASE SUVR1-RELATED"/>
    <property type="match status" value="1"/>
</dbReference>
<sequence length="875" mass="98619">MAPTPRAAKAFNAMKVLGIPEETVRPILKNLLKLYDKKWELIEEENYRALADAIFEYEETKAAEGKNKRAENVHGMDDMAKESLVHNESEPPFKRLRSKHQDNQASSSFVSSCLTMGESSSRKLTLGTGSPQCSSRQERTVLSHVHLEDERSEPESVSPETHLRDKRKEYPSTQHCPKQGEAERCQPSFRDRTESDVNSQMHHRNKGKEPVSPQISPRKKRSLTESPTRSICLKEPKVEPGIILLPKEKPMPVLMKPKSEPFTDDLPEFEVPIAICPPDKGFLTNEAIPDPVRNGHSLVRDHSTAETERLDPMMSNVDAMDQDVVSDLACKTGTNSELTNVDEESLANFEIASSPLGEVKISLNCSSAVGHKDFQMPNLDTVLKMVEDKCLKTYRITDPGFSVMNLMKELCQCFLELGTNSADDEQQRLTKITSKDNMKNSLGSNGNPSSNFCLPASFSNGSLDLHSSIAFHVPRISELLGLNGLGGLNHVVKCNQKFVGNSNGERSMKKNEPKDLEYSNSRSLVVVQQHHISLDDIRPLHDVNDISKGEERVKISVVNEISNEKYPPTFFYIPQNIVYQNGYVSFSLARVADEDCCSSCLGDCLSSSIPCACAQETGGEFAYTLEGLVKKEFLDKAISMNRDPQQHRLFYCKDCPLERSKNEDLPDPCKGHLVRKFIKECWSKCGCNKQCGNRVVQRGITRNLQVFLTSEEKGWGLRTLEDLPRGAFVCEYVGEILTNLELHERNMRSSGNEKHTYPVLLDADWGSEGVLKDEEALCLDATYYGNVARFVNHRCFDANLVEIPVEVETPDHHYYHLAFFTTREVNAMEELTWDYGIDFDDYDHPVKAFHCCCGSKFCRDIKPPKRTRSSLLVLR</sequence>
<dbReference type="AlphaFoldDB" id="A0A1U8APQ5"/>
<feature type="compositionally biased region" description="Basic and acidic residues" evidence="8">
    <location>
        <begin position="161"/>
        <end position="170"/>
    </location>
</feature>
<dbReference type="Pfam" id="PF10440">
    <property type="entry name" value="WIYLD"/>
    <property type="match status" value="1"/>
</dbReference>
<dbReference type="GO" id="GO:0008270">
    <property type="term" value="F:zinc ion binding"/>
    <property type="evidence" value="ECO:0007669"/>
    <property type="project" value="InterPro"/>
</dbReference>
<dbReference type="eggNOG" id="KOG1082">
    <property type="taxonomic scope" value="Eukaryota"/>
</dbReference>
<dbReference type="CDD" id="cd10538">
    <property type="entry name" value="SET_SETDB-like"/>
    <property type="match status" value="1"/>
</dbReference>